<sequence length="725" mass="82307">MYILTINIHGLIRSENIEFGRDADTGGQTRYVIDLVKNISTYPEISRIDLATRLIRDKTVSADYSREIERINDKSRIVRFGCGSGKYLHKEKLWPHLDEFTDKIISYISKQKKIPDLVYGHYADAGYVSMQIASIFGIPFVFAGHSLGHNKLSFLLENGWSRKRADKEFALETRIRNEEEIMLNTDLVVASTEYEKEKLYGMYANSDAPDYVIIPPGLDLEQFFPYYNYEMPGDIIPEVQKQAQHRISNEMKRFHFNSDKPLILSLCRPDARKNIDVLIDIYGRDKELQSMANLAIFAGIRGDINDMPEAEQQVLTDILLQMDKYDLYGKLAIPKNHDPSTEVPELYRIAALKKGVFVSASYLETFGLTFVEASAAGLPFVATNQGGPVDIVNNCESGVLVDISNPDEVGAKIKEILSDDELWTELSDKGINNTRAVYTWQHHCEKLIHEFNQLINKKANDIFKIDPSMLTIGKRLDAISHLLIVDIDDTLIGEKASLDLLIEYIKENKSWLGFGVATGRNIESALMILEAHGVPYPDIAITSVGTEIYYQGKLQDKGWITHIKKDWRPERVCQALEKNPYITVQKLPEAQREFKKSYDFDRSCDPAQAIPDIHAVLAARKLKYSLIFSHGSYVDILPYRAAKGKAIRYLSNKWKIPAERIMTAGNSGNDYDMLTGNLNGIVVANHESDLESLKRTSHIYFAQEPYAGGILEGMRHFLKKIKKEV</sequence>
<evidence type="ECO:0000256" key="3">
    <source>
        <dbReference type="ARBA" id="ARBA00022676"/>
    </source>
</evidence>
<keyword evidence="10" id="KW-1185">Reference proteome</keyword>
<dbReference type="AlphaFoldDB" id="A0A5C1QU39"/>
<dbReference type="Pfam" id="PF05116">
    <property type="entry name" value="S6PP"/>
    <property type="match status" value="1"/>
</dbReference>
<comment type="similarity">
    <text evidence="1">Belongs to the glycosyltransferase 1 family.</text>
</comment>
<dbReference type="KEGG" id="ock:EXM22_16825"/>
<evidence type="ECO:0000256" key="2">
    <source>
        <dbReference type="ARBA" id="ARBA00012536"/>
    </source>
</evidence>
<feature type="domain" description="Glycosyl transferase family 1" evidence="6">
    <location>
        <begin position="250"/>
        <end position="430"/>
    </location>
</feature>
<evidence type="ECO:0000259" key="6">
    <source>
        <dbReference type="Pfam" id="PF00534"/>
    </source>
</evidence>
<protein>
    <recommendedName>
        <fullName evidence="2">sucrose-phosphate synthase</fullName>
        <ecNumber evidence="2">2.4.1.14</ecNumber>
    </recommendedName>
</protein>
<keyword evidence="3" id="KW-0328">Glycosyltransferase</keyword>
<comment type="catalytic activity">
    <reaction evidence="5">
        <text>beta-D-fructose 6-phosphate + UDP-alpha-D-glucose = sucrose 6(F)-phosphate + UDP + H(+)</text>
        <dbReference type="Rhea" id="RHEA:22172"/>
        <dbReference type="ChEBI" id="CHEBI:15378"/>
        <dbReference type="ChEBI" id="CHEBI:57634"/>
        <dbReference type="ChEBI" id="CHEBI:57723"/>
        <dbReference type="ChEBI" id="CHEBI:58223"/>
        <dbReference type="ChEBI" id="CHEBI:58885"/>
        <dbReference type="EC" id="2.4.1.14"/>
    </reaction>
</comment>
<dbReference type="InterPro" id="IPR006379">
    <property type="entry name" value="HAD-SF_hydro_IIB"/>
</dbReference>
<accession>A0A5C1QU39</accession>
<evidence type="ECO:0000256" key="1">
    <source>
        <dbReference type="ARBA" id="ARBA00006530"/>
    </source>
</evidence>
<evidence type="ECO:0000313" key="9">
    <source>
        <dbReference type="EMBL" id="QEN09562.1"/>
    </source>
</evidence>
<gene>
    <name evidence="9" type="ORF">EXM22_16825</name>
</gene>
<dbReference type="InterPro" id="IPR036412">
    <property type="entry name" value="HAD-like_sf"/>
</dbReference>
<dbReference type="NCBIfam" id="TIGR01484">
    <property type="entry name" value="HAD-SF-IIB"/>
    <property type="match status" value="1"/>
</dbReference>
<dbReference type="GO" id="GO:0016791">
    <property type="term" value="F:phosphatase activity"/>
    <property type="evidence" value="ECO:0007669"/>
    <property type="project" value="UniProtKB-ARBA"/>
</dbReference>
<dbReference type="Gene3D" id="3.90.1070.10">
    <property type="match status" value="1"/>
</dbReference>
<dbReference type="PANTHER" id="PTHR46039">
    <property type="entry name" value="SUCROSE-PHOSPHATE SYNTHASE 3-RELATED"/>
    <property type="match status" value="1"/>
</dbReference>
<dbReference type="NCBIfam" id="TIGR02471">
    <property type="entry name" value="sucr_syn_bact_C"/>
    <property type="match status" value="1"/>
</dbReference>
<dbReference type="InterPro" id="IPR006380">
    <property type="entry name" value="SPP-like_dom"/>
</dbReference>
<dbReference type="InterPro" id="IPR044161">
    <property type="entry name" value="SPS"/>
</dbReference>
<dbReference type="Pfam" id="PF00534">
    <property type="entry name" value="Glycos_transf_1"/>
    <property type="match status" value="1"/>
</dbReference>
<dbReference type="GO" id="GO:0046524">
    <property type="term" value="F:sucrose-phosphate synthase activity"/>
    <property type="evidence" value="ECO:0007669"/>
    <property type="project" value="UniProtKB-EC"/>
</dbReference>
<dbReference type="SUPFAM" id="SSF53756">
    <property type="entry name" value="UDP-Glycosyltransferase/glycogen phosphorylase"/>
    <property type="match status" value="1"/>
</dbReference>
<evidence type="ECO:0000259" key="8">
    <source>
        <dbReference type="Pfam" id="PF05116"/>
    </source>
</evidence>
<reference evidence="9 10" key="1">
    <citation type="submission" date="2019-02" db="EMBL/GenBank/DDBJ databases">
        <title>Complete Genome Sequence and Methylome Analysis of free living Spirochaetas.</title>
        <authorList>
            <person name="Fomenkov A."/>
            <person name="Dubinina G."/>
            <person name="Leshcheva N."/>
            <person name="Mikheeva N."/>
            <person name="Grabovich M."/>
            <person name="Vincze T."/>
            <person name="Roberts R.J."/>
        </authorList>
    </citation>
    <scope>NUCLEOTIDE SEQUENCE [LARGE SCALE GENOMIC DNA]</scope>
    <source>
        <strain evidence="9 10">K2</strain>
    </source>
</reference>
<feature type="domain" description="Sucrose phosphatase-like" evidence="8">
    <location>
        <begin position="481"/>
        <end position="717"/>
    </location>
</feature>
<evidence type="ECO:0000256" key="4">
    <source>
        <dbReference type="ARBA" id="ARBA00022679"/>
    </source>
</evidence>
<dbReference type="SUPFAM" id="SSF56784">
    <property type="entry name" value="HAD-like"/>
    <property type="match status" value="1"/>
</dbReference>
<evidence type="ECO:0000259" key="7">
    <source>
        <dbReference type="Pfam" id="PF00862"/>
    </source>
</evidence>
<dbReference type="InterPro" id="IPR023214">
    <property type="entry name" value="HAD_sf"/>
</dbReference>
<feature type="domain" description="Sucrose synthase first GT-B" evidence="7">
    <location>
        <begin position="3"/>
        <end position="195"/>
    </location>
</feature>
<dbReference type="EMBL" id="CP036150">
    <property type="protein sequence ID" value="QEN09562.1"/>
    <property type="molecule type" value="Genomic_DNA"/>
</dbReference>
<evidence type="ECO:0000313" key="10">
    <source>
        <dbReference type="Proteomes" id="UP000324209"/>
    </source>
</evidence>
<dbReference type="RefSeq" id="WP_149487636.1">
    <property type="nucleotide sequence ID" value="NZ_CP036150.1"/>
</dbReference>
<proteinExistence type="inferred from homology"/>
<keyword evidence="9" id="KW-0378">Hydrolase</keyword>
<dbReference type="InterPro" id="IPR000368">
    <property type="entry name" value="Sucrose_synth_GT-B1"/>
</dbReference>
<dbReference type="OrthoDB" id="9795068at2"/>
<dbReference type="Pfam" id="PF00862">
    <property type="entry name" value="GT-B_Sucrose_synth"/>
    <property type="match status" value="1"/>
</dbReference>
<organism evidence="9 10">
    <name type="scientific">Oceanispirochaeta crateris</name>
    <dbReference type="NCBI Taxonomy" id="2518645"/>
    <lineage>
        <taxon>Bacteria</taxon>
        <taxon>Pseudomonadati</taxon>
        <taxon>Spirochaetota</taxon>
        <taxon>Spirochaetia</taxon>
        <taxon>Spirochaetales</taxon>
        <taxon>Spirochaetaceae</taxon>
        <taxon>Oceanispirochaeta</taxon>
    </lineage>
</organism>
<dbReference type="Gene3D" id="3.40.50.2000">
    <property type="entry name" value="Glycogen Phosphorylase B"/>
    <property type="match status" value="2"/>
</dbReference>
<dbReference type="Gene3D" id="3.40.50.1000">
    <property type="entry name" value="HAD superfamily/HAD-like"/>
    <property type="match status" value="1"/>
</dbReference>
<dbReference type="InterPro" id="IPR012821">
    <property type="entry name" value="Sucrose_P_synth_Pase-like_dom"/>
</dbReference>
<dbReference type="InterPro" id="IPR001296">
    <property type="entry name" value="Glyco_trans_1"/>
</dbReference>
<name>A0A5C1QU39_9SPIO</name>
<dbReference type="EC" id="2.4.1.14" evidence="2"/>
<keyword evidence="4" id="KW-0808">Transferase</keyword>
<dbReference type="PANTHER" id="PTHR46039:SF5">
    <property type="entry name" value="SUCROSE-PHOSPHATE SYNTHASE 3-RELATED"/>
    <property type="match status" value="1"/>
</dbReference>
<evidence type="ECO:0000256" key="5">
    <source>
        <dbReference type="ARBA" id="ARBA00047471"/>
    </source>
</evidence>
<dbReference type="Proteomes" id="UP000324209">
    <property type="component" value="Chromosome"/>
</dbReference>